<dbReference type="EMBL" id="JANDHW010000004">
    <property type="protein sequence ID" value="MCP9611619.1"/>
    <property type="molecule type" value="Genomic_DNA"/>
</dbReference>
<dbReference type="InterPro" id="IPR001173">
    <property type="entry name" value="Glyco_trans_2-like"/>
</dbReference>
<reference evidence="2 3" key="1">
    <citation type="submission" date="2022-07" db="EMBL/GenBank/DDBJ databases">
        <title>Fecal culturing of patients with breast cancer.</title>
        <authorList>
            <person name="Teng N.M.Y."/>
            <person name="Kiu R."/>
            <person name="Evans R."/>
            <person name="Baker D.J."/>
            <person name="Zenner C."/>
            <person name="Robinson S.D."/>
            <person name="Hall L.J."/>
        </authorList>
    </citation>
    <scope>NUCLEOTIDE SEQUENCE [LARGE SCALE GENOMIC DNA]</scope>
    <source>
        <strain evidence="2 3">LH1063</strain>
    </source>
</reference>
<sequence length="332" mass="38803">MANYVKFIICSLLKTNYKTMSLITVIIPVYNRVSYLERTFASLRNQTYRPFRIILVDNNSNDASLSLCYRLQAENSTDDFRIDVLQELKPGANAARNKGLKEAVSPWVMFFDSDDELVPDALQRIADAIERYPVADVVGFTAWLRFPDGRMRKKRHCFSVKIEDQIVHTMFSTQCYVARTDTIKAIGGWDEDLQAWQDWNMGIRLLMHTRKVVWLKRPSLVIINRHSDSITGDFYIDSMSRHEAAIDKTATLLAESNYPRKKEYAALAHARRLFLAGRYRKENNREQGDRMFDTLMQILSPTIARRKIWRMLYRYVSRGGRGQDIIIRRLIR</sequence>
<dbReference type="InterPro" id="IPR050834">
    <property type="entry name" value="Glycosyltransf_2"/>
</dbReference>
<gene>
    <name evidence="2" type="ORF">NMU02_05890</name>
</gene>
<dbReference type="CDD" id="cd00761">
    <property type="entry name" value="Glyco_tranf_GTA_type"/>
    <property type="match status" value="1"/>
</dbReference>
<evidence type="ECO:0000313" key="3">
    <source>
        <dbReference type="Proteomes" id="UP001205603"/>
    </source>
</evidence>
<dbReference type="InterPro" id="IPR029044">
    <property type="entry name" value="Nucleotide-diphossugar_trans"/>
</dbReference>
<dbReference type="Proteomes" id="UP001205603">
    <property type="component" value="Unassembled WGS sequence"/>
</dbReference>
<protein>
    <submittedName>
        <fullName evidence="2">Glycosyltransferase family 2 protein</fullName>
    </submittedName>
</protein>
<dbReference type="SUPFAM" id="SSF53448">
    <property type="entry name" value="Nucleotide-diphospho-sugar transferases"/>
    <property type="match status" value="1"/>
</dbReference>
<accession>A0ABT1MHU8</accession>
<organism evidence="2 3">
    <name type="scientific">Coprobacter tertius</name>
    <dbReference type="NCBI Taxonomy" id="2944915"/>
    <lineage>
        <taxon>Bacteria</taxon>
        <taxon>Pseudomonadati</taxon>
        <taxon>Bacteroidota</taxon>
        <taxon>Bacteroidia</taxon>
        <taxon>Bacteroidales</taxon>
        <taxon>Barnesiellaceae</taxon>
        <taxon>Coprobacter</taxon>
    </lineage>
</organism>
<proteinExistence type="predicted"/>
<dbReference type="Gene3D" id="3.90.550.10">
    <property type="entry name" value="Spore Coat Polysaccharide Biosynthesis Protein SpsA, Chain A"/>
    <property type="match status" value="1"/>
</dbReference>
<evidence type="ECO:0000313" key="2">
    <source>
        <dbReference type="EMBL" id="MCP9611619.1"/>
    </source>
</evidence>
<dbReference type="PANTHER" id="PTHR43685:SF2">
    <property type="entry name" value="GLYCOSYLTRANSFERASE 2-LIKE DOMAIN-CONTAINING PROTEIN"/>
    <property type="match status" value="1"/>
</dbReference>
<comment type="caution">
    <text evidence="2">The sequence shown here is derived from an EMBL/GenBank/DDBJ whole genome shotgun (WGS) entry which is preliminary data.</text>
</comment>
<keyword evidence="3" id="KW-1185">Reference proteome</keyword>
<dbReference type="Pfam" id="PF00535">
    <property type="entry name" value="Glycos_transf_2"/>
    <property type="match status" value="1"/>
</dbReference>
<feature type="domain" description="Glycosyltransferase 2-like" evidence="1">
    <location>
        <begin position="24"/>
        <end position="153"/>
    </location>
</feature>
<dbReference type="RefSeq" id="WP_255026499.1">
    <property type="nucleotide sequence ID" value="NZ_JANDHW010000004.1"/>
</dbReference>
<evidence type="ECO:0000259" key="1">
    <source>
        <dbReference type="Pfam" id="PF00535"/>
    </source>
</evidence>
<dbReference type="PANTHER" id="PTHR43685">
    <property type="entry name" value="GLYCOSYLTRANSFERASE"/>
    <property type="match status" value="1"/>
</dbReference>
<name>A0ABT1MHU8_9BACT</name>